<dbReference type="SUPFAM" id="SSF52540">
    <property type="entry name" value="P-loop containing nucleoside triphosphate hydrolases"/>
    <property type="match status" value="1"/>
</dbReference>
<organism evidence="8 9">
    <name type="scientific">Dongia sedimenti</name>
    <dbReference type="NCBI Taxonomy" id="3064282"/>
    <lineage>
        <taxon>Bacteria</taxon>
        <taxon>Pseudomonadati</taxon>
        <taxon>Pseudomonadota</taxon>
        <taxon>Alphaproteobacteria</taxon>
        <taxon>Rhodospirillales</taxon>
        <taxon>Dongiaceae</taxon>
        <taxon>Dongia</taxon>
    </lineage>
</organism>
<proteinExistence type="inferred from homology"/>
<name>A0ABU0YTR1_9PROT</name>
<accession>A0ABU0YTR1</accession>
<feature type="binding site" evidence="6">
    <location>
        <begin position="18"/>
        <end position="25"/>
    </location>
    <ligand>
        <name>ATP</name>
        <dbReference type="ChEBI" id="CHEBI:30616"/>
    </ligand>
</feature>
<dbReference type="RefSeq" id="WP_379961141.1">
    <property type="nucleotide sequence ID" value="NZ_JAUYVI010000009.1"/>
</dbReference>
<evidence type="ECO:0000256" key="3">
    <source>
        <dbReference type="ARBA" id="ARBA00022679"/>
    </source>
</evidence>
<keyword evidence="4 6" id="KW-0547">Nucleotide-binding</keyword>
<protein>
    <recommendedName>
        <fullName evidence="6">Ribose 1,5-bisphosphate phosphokinase PhnN</fullName>
        <ecNumber evidence="6">2.7.4.23</ecNumber>
    </recommendedName>
    <alternativeName>
        <fullName evidence="6">Ribose 1,5-bisphosphokinase</fullName>
    </alternativeName>
</protein>
<dbReference type="HAMAP" id="MF_00836">
    <property type="entry name" value="PhnN"/>
    <property type="match status" value="1"/>
</dbReference>
<keyword evidence="5 6" id="KW-0067">ATP-binding</keyword>
<dbReference type="InterPro" id="IPR008145">
    <property type="entry name" value="GK/Ca_channel_bsu"/>
</dbReference>
<dbReference type="InterPro" id="IPR008144">
    <property type="entry name" value="Guanylate_kin-like_dom"/>
</dbReference>
<comment type="function">
    <text evidence="6">Catalyzes the phosphorylation of ribose 1,5-bisphosphate to 5-phospho-D-ribosyl alpha-1-diphosphate (PRPP).</text>
</comment>
<evidence type="ECO:0000256" key="4">
    <source>
        <dbReference type="ARBA" id="ARBA00022741"/>
    </source>
</evidence>
<evidence type="ECO:0000256" key="5">
    <source>
        <dbReference type="ARBA" id="ARBA00022840"/>
    </source>
</evidence>
<dbReference type="Gene3D" id="3.40.50.300">
    <property type="entry name" value="P-loop containing nucleotide triphosphate hydrolases"/>
    <property type="match status" value="1"/>
</dbReference>
<dbReference type="PROSITE" id="PS50052">
    <property type="entry name" value="GUANYLATE_KINASE_2"/>
    <property type="match status" value="1"/>
</dbReference>
<dbReference type="EC" id="2.7.4.23" evidence="6"/>
<feature type="domain" description="Guanylate kinase-like" evidence="7">
    <location>
        <begin position="11"/>
        <end position="191"/>
    </location>
</feature>
<comment type="caution">
    <text evidence="8">The sequence shown here is derived from an EMBL/GenBank/DDBJ whole genome shotgun (WGS) entry which is preliminary data.</text>
</comment>
<dbReference type="EMBL" id="JAUYVI010000009">
    <property type="protein sequence ID" value="MDQ7251102.1"/>
    <property type="molecule type" value="Genomic_DNA"/>
</dbReference>
<gene>
    <name evidence="6 8" type="primary">phnN</name>
    <name evidence="8" type="ORF">Q8A70_25675</name>
</gene>
<dbReference type="SMART" id="SM00072">
    <property type="entry name" value="GuKc"/>
    <property type="match status" value="1"/>
</dbReference>
<comment type="pathway">
    <text evidence="2 6">Metabolic intermediate biosynthesis; 5-phospho-alpha-D-ribose 1-diphosphate biosynthesis; 5-phospho-alpha-D-ribose 1-diphosphate from D-ribose 5-phosphate (route II): step 3/3.</text>
</comment>
<dbReference type="NCBIfam" id="NF007485">
    <property type="entry name" value="PRK10078.1"/>
    <property type="match status" value="1"/>
</dbReference>
<dbReference type="InterPro" id="IPR027417">
    <property type="entry name" value="P-loop_NTPase"/>
</dbReference>
<keyword evidence="9" id="KW-1185">Reference proteome</keyword>
<comment type="similarity">
    <text evidence="6">Belongs to the ribose 1,5-bisphosphokinase family.</text>
</comment>
<evidence type="ECO:0000256" key="1">
    <source>
        <dbReference type="ARBA" id="ARBA00000373"/>
    </source>
</evidence>
<comment type="catalytic activity">
    <reaction evidence="1 6">
        <text>alpha-D-ribose 1,5-bisphosphate + ATP = 5-phospho-alpha-D-ribose 1-diphosphate + ADP</text>
        <dbReference type="Rhea" id="RHEA:20109"/>
        <dbReference type="ChEBI" id="CHEBI:30616"/>
        <dbReference type="ChEBI" id="CHEBI:58017"/>
        <dbReference type="ChEBI" id="CHEBI:68688"/>
        <dbReference type="ChEBI" id="CHEBI:456216"/>
        <dbReference type="EC" id="2.7.4.23"/>
    </reaction>
</comment>
<evidence type="ECO:0000313" key="8">
    <source>
        <dbReference type="EMBL" id="MDQ7251102.1"/>
    </source>
</evidence>
<dbReference type="NCBIfam" id="TIGR02322">
    <property type="entry name" value="phosphon_PhnN"/>
    <property type="match status" value="1"/>
</dbReference>
<evidence type="ECO:0000259" key="7">
    <source>
        <dbReference type="PROSITE" id="PS50052"/>
    </source>
</evidence>
<evidence type="ECO:0000313" key="9">
    <source>
        <dbReference type="Proteomes" id="UP001230156"/>
    </source>
</evidence>
<dbReference type="Proteomes" id="UP001230156">
    <property type="component" value="Unassembled WGS sequence"/>
</dbReference>
<dbReference type="InterPro" id="IPR012699">
    <property type="entry name" value="PhnN"/>
</dbReference>
<evidence type="ECO:0000256" key="6">
    <source>
        <dbReference type="HAMAP-Rule" id="MF_00836"/>
    </source>
</evidence>
<evidence type="ECO:0000256" key="2">
    <source>
        <dbReference type="ARBA" id="ARBA00005069"/>
    </source>
</evidence>
<reference evidence="9" key="1">
    <citation type="submission" date="2023-08" db="EMBL/GenBank/DDBJ databases">
        <title>Rhodospirillaceae gen. nov., a novel taxon isolated from the Yangtze River Yuezi River estuary sludge.</title>
        <authorList>
            <person name="Ruan L."/>
        </authorList>
    </citation>
    <scope>NUCLEOTIDE SEQUENCE [LARGE SCALE GENOMIC DNA]</scope>
    <source>
        <strain evidence="9">R-7</strain>
    </source>
</reference>
<keyword evidence="3 6" id="KW-0808">Transferase</keyword>
<sequence length="191" mass="20474">MRAAASIARSGRLVYVIGPSGSGKDSIIAYARARLADDPDAPVFVRRHITRPAESGGEDHIPISPSDFEQACIAGRFALAWRGNGHGYGVETEIDLSLGAGRHAVLNGSRAYLPEAAARYPGLMPVLIRIDPAVLRERLAGRGRESAAEIEARVRRAMAFEQVAHRDLVEIANDGPLVEAGEAFLALLRSL</sequence>